<sequence>MSGIIFSKHQHQLQQNQDNLLRESIYGLMNETGNGCGGGGNGSNVPITSKLLEASMRLTGHMIKLEDGKNARRESTAEREACKQTPQLLSHVGTNKNMTASLQSNDVSVSNGHHHNHESHIVDKDEYSASS</sequence>
<protein>
    <submittedName>
        <fullName evidence="2">Putative malate:quinone oxidoreductase</fullName>
    </submittedName>
</protein>
<name>A0A0A9XVB7_LYGHE</name>
<reference evidence="2" key="1">
    <citation type="journal article" date="2014" name="PLoS ONE">
        <title>Transcriptome-Based Identification of ABC Transporters in the Western Tarnished Plant Bug Lygus hesperus.</title>
        <authorList>
            <person name="Hull J.J."/>
            <person name="Chaney K."/>
            <person name="Geib S.M."/>
            <person name="Fabrick J.A."/>
            <person name="Brent C.S."/>
            <person name="Walsh D."/>
            <person name="Lavine L.C."/>
        </authorList>
    </citation>
    <scope>NUCLEOTIDE SEQUENCE</scope>
</reference>
<evidence type="ECO:0000313" key="2">
    <source>
        <dbReference type="EMBL" id="JAG23336.1"/>
    </source>
</evidence>
<accession>A0A0A9XVB7</accession>
<evidence type="ECO:0000313" key="3">
    <source>
        <dbReference type="EMBL" id="JAQ10925.1"/>
    </source>
</evidence>
<gene>
    <name evidence="2" type="primary">mqo_0</name>
    <name evidence="2" type="ORF">CM83_26538</name>
    <name evidence="3" type="ORF">g.96232</name>
</gene>
<dbReference type="EMBL" id="GDHC01007704">
    <property type="protein sequence ID" value="JAQ10925.1"/>
    <property type="molecule type" value="Transcribed_RNA"/>
</dbReference>
<organism evidence="2">
    <name type="scientific">Lygus hesperus</name>
    <name type="common">Western plant bug</name>
    <dbReference type="NCBI Taxonomy" id="30085"/>
    <lineage>
        <taxon>Eukaryota</taxon>
        <taxon>Metazoa</taxon>
        <taxon>Ecdysozoa</taxon>
        <taxon>Arthropoda</taxon>
        <taxon>Hexapoda</taxon>
        <taxon>Insecta</taxon>
        <taxon>Pterygota</taxon>
        <taxon>Neoptera</taxon>
        <taxon>Paraneoptera</taxon>
        <taxon>Hemiptera</taxon>
        <taxon>Heteroptera</taxon>
        <taxon>Panheteroptera</taxon>
        <taxon>Cimicomorpha</taxon>
        <taxon>Miridae</taxon>
        <taxon>Mirini</taxon>
        <taxon>Lygus</taxon>
    </lineage>
</organism>
<reference evidence="2" key="2">
    <citation type="submission" date="2014-07" db="EMBL/GenBank/DDBJ databases">
        <authorList>
            <person name="Hull J."/>
        </authorList>
    </citation>
    <scope>NUCLEOTIDE SEQUENCE</scope>
</reference>
<reference evidence="3" key="3">
    <citation type="journal article" date="2016" name="Gigascience">
        <title>De novo construction of an expanded transcriptome assembly for the western tarnished plant bug, Lygus hesperus.</title>
        <authorList>
            <person name="Tassone E.E."/>
            <person name="Geib S.M."/>
            <person name="Hall B."/>
            <person name="Fabrick J.A."/>
            <person name="Brent C.S."/>
            <person name="Hull J.J."/>
        </authorList>
    </citation>
    <scope>NUCLEOTIDE SEQUENCE</scope>
</reference>
<feature type="region of interest" description="Disordered" evidence="1">
    <location>
        <begin position="104"/>
        <end position="131"/>
    </location>
</feature>
<evidence type="ECO:0000256" key="1">
    <source>
        <dbReference type="SAM" id="MobiDB-lite"/>
    </source>
</evidence>
<proteinExistence type="predicted"/>
<feature type="compositionally biased region" description="Basic and acidic residues" evidence="1">
    <location>
        <begin position="118"/>
        <end position="131"/>
    </location>
</feature>
<dbReference type="EMBL" id="GBHO01020268">
    <property type="protein sequence ID" value="JAG23336.1"/>
    <property type="molecule type" value="Transcribed_RNA"/>
</dbReference>
<dbReference type="AlphaFoldDB" id="A0A0A9XVB7"/>